<evidence type="ECO:0000313" key="3">
    <source>
        <dbReference type="Proteomes" id="UP000599074"/>
    </source>
</evidence>
<feature type="compositionally biased region" description="Basic and acidic residues" evidence="1">
    <location>
        <begin position="186"/>
        <end position="197"/>
    </location>
</feature>
<proteinExistence type="predicted"/>
<dbReference type="SUPFAM" id="SSF55961">
    <property type="entry name" value="Bet v1-like"/>
    <property type="match status" value="1"/>
</dbReference>
<accession>A0A8J3WXN2</accession>
<dbReference type="InterPro" id="IPR023393">
    <property type="entry name" value="START-like_dom_sf"/>
</dbReference>
<feature type="region of interest" description="Disordered" evidence="1">
    <location>
        <begin position="184"/>
        <end position="226"/>
    </location>
</feature>
<dbReference type="Gene3D" id="3.30.530.20">
    <property type="match status" value="1"/>
</dbReference>
<dbReference type="CDD" id="cd07817">
    <property type="entry name" value="SRPBCC_8"/>
    <property type="match status" value="1"/>
</dbReference>
<evidence type="ECO:0000313" key="2">
    <source>
        <dbReference type="EMBL" id="GII20435.1"/>
    </source>
</evidence>
<dbReference type="Proteomes" id="UP000599074">
    <property type="component" value="Unassembled WGS sequence"/>
</dbReference>
<organism evidence="2 3">
    <name type="scientific">Planosporangium mesophilum</name>
    <dbReference type="NCBI Taxonomy" id="689768"/>
    <lineage>
        <taxon>Bacteria</taxon>
        <taxon>Bacillati</taxon>
        <taxon>Actinomycetota</taxon>
        <taxon>Actinomycetes</taxon>
        <taxon>Micromonosporales</taxon>
        <taxon>Micromonosporaceae</taxon>
        <taxon>Planosporangium</taxon>
    </lineage>
</organism>
<protein>
    <recommendedName>
        <fullName evidence="4">Cyclase</fullName>
    </recommendedName>
</protein>
<keyword evidence="3" id="KW-1185">Reference proteome</keyword>
<sequence>MVGGVNARFWGRVALGAAVGAVGYLAVRSVRVAADGGRRSYLGAVTIYRPPAEVYAFWRDLPNLGRSLGRVVRVDEIDDQRSRWVVEGPGSSEVDFIVELLADEPQRLLAWRADGAPVPHEGRVEFTPAPGDRGTEVRLYVTFTPSGATAVGPLSGDRVGRLLSDALRRVKQIIEAGEAITAEGRSSGRDAYDRLPAPDDAGSARLTPRPDPEPSPMPWPATGGPA</sequence>
<dbReference type="EMBL" id="BOON01000001">
    <property type="protein sequence ID" value="GII20435.1"/>
    <property type="molecule type" value="Genomic_DNA"/>
</dbReference>
<gene>
    <name evidence="2" type="ORF">Pme01_00320</name>
</gene>
<dbReference type="AlphaFoldDB" id="A0A8J3WXN2"/>
<name>A0A8J3WXN2_9ACTN</name>
<evidence type="ECO:0008006" key="4">
    <source>
        <dbReference type="Google" id="ProtNLM"/>
    </source>
</evidence>
<evidence type="ECO:0000256" key="1">
    <source>
        <dbReference type="SAM" id="MobiDB-lite"/>
    </source>
</evidence>
<dbReference type="PANTHER" id="PTHR33824:SF7">
    <property type="entry name" value="POLYKETIDE CYCLASE_DEHYDRASE AND LIPID TRANSPORT SUPERFAMILY PROTEIN"/>
    <property type="match status" value="1"/>
</dbReference>
<dbReference type="Pfam" id="PF10604">
    <property type="entry name" value="Polyketide_cyc2"/>
    <property type="match status" value="1"/>
</dbReference>
<dbReference type="InterPro" id="IPR019587">
    <property type="entry name" value="Polyketide_cyclase/dehydratase"/>
</dbReference>
<reference evidence="2" key="1">
    <citation type="submission" date="2021-01" db="EMBL/GenBank/DDBJ databases">
        <title>Whole genome shotgun sequence of Planosporangium mesophilum NBRC 109066.</title>
        <authorList>
            <person name="Komaki H."/>
            <person name="Tamura T."/>
        </authorList>
    </citation>
    <scope>NUCLEOTIDE SEQUENCE</scope>
    <source>
        <strain evidence="2">NBRC 109066</strain>
    </source>
</reference>
<comment type="caution">
    <text evidence="2">The sequence shown here is derived from an EMBL/GenBank/DDBJ whole genome shotgun (WGS) entry which is preliminary data.</text>
</comment>
<dbReference type="InterPro" id="IPR047137">
    <property type="entry name" value="ORF3"/>
</dbReference>
<dbReference type="PANTHER" id="PTHR33824">
    <property type="entry name" value="POLYKETIDE CYCLASE/DEHYDRASE AND LIPID TRANSPORT SUPERFAMILY PROTEIN"/>
    <property type="match status" value="1"/>
</dbReference>